<dbReference type="Proteomes" id="UP001168877">
    <property type="component" value="Unassembled WGS sequence"/>
</dbReference>
<dbReference type="Gene3D" id="3.30.70.270">
    <property type="match status" value="1"/>
</dbReference>
<keyword evidence="4" id="KW-0540">Nuclease</keyword>
<reference evidence="10" key="2">
    <citation type="submission" date="2023-06" db="EMBL/GenBank/DDBJ databases">
        <authorList>
            <person name="Swenson N.G."/>
            <person name="Wegrzyn J.L."/>
            <person name="Mcevoy S.L."/>
        </authorList>
    </citation>
    <scope>NUCLEOTIDE SEQUENCE</scope>
    <source>
        <strain evidence="10">NS2018</strain>
        <tissue evidence="10">Leaf</tissue>
    </source>
</reference>
<dbReference type="CDD" id="cd00303">
    <property type="entry name" value="retropepsin_like"/>
    <property type="match status" value="1"/>
</dbReference>
<dbReference type="InterPro" id="IPR043502">
    <property type="entry name" value="DNA/RNA_pol_sf"/>
</dbReference>
<reference evidence="10" key="1">
    <citation type="journal article" date="2022" name="Plant J.">
        <title>Strategies of tolerance reflected in two North American maple genomes.</title>
        <authorList>
            <person name="McEvoy S.L."/>
            <person name="Sezen U.U."/>
            <person name="Trouern-Trend A."/>
            <person name="McMahon S.M."/>
            <person name="Schaberg P.G."/>
            <person name="Yang J."/>
            <person name="Wegrzyn J.L."/>
            <person name="Swenson N.G."/>
        </authorList>
    </citation>
    <scope>NUCLEOTIDE SEQUENCE</scope>
    <source>
        <strain evidence="10">NS2018</strain>
    </source>
</reference>
<dbReference type="CDD" id="cd01647">
    <property type="entry name" value="RT_LTR"/>
    <property type="match status" value="1"/>
</dbReference>
<dbReference type="InterPro" id="IPR021109">
    <property type="entry name" value="Peptidase_aspartic_dom_sf"/>
</dbReference>
<feature type="region of interest" description="Disordered" evidence="8">
    <location>
        <begin position="1"/>
        <end position="42"/>
    </location>
</feature>
<proteinExistence type="predicted"/>
<sequence>MDRKIADRTDGRVRKHSPKKAEDEGAINTIFGGPATGKSNRERTQEIREAMEARRDLDVNSIEPDPKRIKEGWDPIVFTEADSHGVDVRPNDALVVSARIRHREVHRILIDNGSSADILSAEVYDQLRLDRKDLQPFPTPLRGFGGVEVRSLGTVKLPVKIGKAPCQKTVLLDFVVVDTENWPYNALLGRPFLNKAKAVTATYALMMKFPTEYGVGVVKGSQEMARRANLSVYKDREVRQVYMVTVQQEDREPEEQAEVPKDFELDPREGPEDREDEPTQEVALDPEDPGRTVKVGASLSVHVKIVLIALLRNYKDVFAWSHEDMLGVDPKVISHHLSTDPEFRPVVQKRRLFNPERSVAIKKEVEKLLSAGSIRAVKYPEWVANVVLVKKKNKQWRMCVDFTDLNKACPKDSFPLPRIDQLVDATAGHELLSFMDAYSGYNQIRMNKADEEKTSFTTDQGLYCYKVMPFGLKNAGATYQRLVNRMFARQIGKNMEVYVDDMLTKSTTAEKHTEDLKETFDVLRKYQMKLNPSKCVFGVPSGRFLGFQVHQRGIEVNPEKIKALEGMASPRTLKDVQRLTGCLASLNRISGESTNPFKTGGGRNIILIPLGHQRWLTSSVLIRLEEGIQKPVYYTSKALLAAETRYSPAEKIALALITSARKLRPYFQAHTIEVYTDCPLKLILQKPEVVRRLTKWAVELSEYDIRYTPKTAIKGQAVSDFIAEFTEPDAEVRRAMEDEQTTKFQWKLHVDGSSNTHGSGAG</sequence>
<feature type="compositionally biased region" description="Basic and acidic residues" evidence="8">
    <location>
        <begin position="258"/>
        <end position="271"/>
    </location>
</feature>
<evidence type="ECO:0000256" key="1">
    <source>
        <dbReference type="ARBA" id="ARBA00012493"/>
    </source>
</evidence>
<keyword evidence="5" id="KW-0255">Endonuclease</keyword>
<accession>A0AA39SJ36</accession>
<keyword evidence="2" id="KW-0808">Transferase</keyword>
<evidence type="ECO:0000256" key="4">
    <source>
        <dbReference type="ARBA" id="ARBA00022722"/>
    </source>
</evidence>
<evidence type="ECO:0000256" key="5">
    <source>
        <dbReference type="ARBA" id="ARBA00022759"/>
    </source>
</evidence>
<dbReference type="Pfam" id="PF00078">
    <property type="entry name" value="RVT_1"/>
    <property type="match status" value="1"/>
</dbReference>
<feature type="compositionally biased region" description="Acidic residues" evidence="8">
    <location>
        <begin position="272"/>
        <end position="287"/>
    </location>
</feature>
<dbReference type="SUPFAM" id="SSF56672">
    <property type="entry name" value="DNA/RNA polymerases"/>
    <property type="match status" value="1"/>
</dbReference>
<gene>
    <name evidence="10" type="ORF">LWI29_021127</name>
</gene>
<feature type="compositionally biased region" description="Basic and acidic residues" evidence="8">
    <location>
        <begin position="1"/>
        <end position="12"/>
    </location>
</feature>
<dbReference type="GO" id="GO:0016787">
    <property type="term" value="F:hydrolase activity"/>
    <property type="evidence" value="ECO:0007669"/>
    <property type="project" value="UniProtKB-KW"/>
</dbReference>
<dbReference type="PANTHER" id="PTHR24559">
    <property type="entry name" value="TRANSPOSON TY3-I GAG-POL POLYPROTEIN"/>
    <property type="match status" value="1"/>
</dbReference>
<evidence type="ECO:0000256" key="7">
    <source>
        <dbReference type="ARBA" id="ARBA00022918"/>
    </source>
</evidence>
<dbReference type="PANTHER" id="PTHR24559:SF431">
    <property type="entry name" value="RNA-DIRECTED DNA POLYMERASE HOMOLOG"/>
    <property type="match status" value="1"/>
</dbReference>
<comment type="caution">
    <text evidence="10">The sequence shown here is derived from an EMBL/GenBank/DDBJ whole genome shotgun (WGS) entry which is preliminary data.</text>
</comment>
<dbReference type="Gene3D" id="2.40.70.10">
    <property type="entry name" value="Acid Proteases"/>
    <property type="match status" value="1"/>
</dbReference>
<feature type="region of interest" description="Disordered" evidence="8">
    <location>
        <begin position="246"/>
        <end position="290"/>
    </location>
</feature>
<dbReference type="InterPro" id="IPR041373">
    <property type="entry name" value="RT_RNaseH"/>
</dbReference>
<dbReference type="Pfam" id="PF17917">
    <property type="entry name" value="RT_RNaseH"/>
    <property type="match status" value="1"/>
</dbReference>
<dbReference type="Gene3D" id="3.10.10.10">
    <property type="entry name" value="HIV Type 1 Reverse Transcriptase, subunit A, domain 1"/>
    <property type="match status" value="1"/>
</dbReference>
<dbReference type="AlphaFoldDB" id="A0AA39SJ36"/>
<organism evidence="10 11">
    <name type="scientific">Acer saccharum</name>
    <name type="common">Sugar maple</name>
    <dbReference type="NCBI Taxonomy" id="4024"/>
    <lineage>
        <taxon>Eukaryota</taxon>
        <taxon>Viridiplantae</taxon>
        <taxon>Streptophyta</taxon>
        <taxon>Embryophyta</taxon>
        <taxon>Tracheophyta</taxon>
        <taxon>Spermatophyta</taxon>
        <taxon>Magnoliopsida</taxon>
        <taxon>eudicotyledons</taxon>
        <taxon>Gunneridae</taxon>
        <taxon>Pentapetalae</taxon>
        <taxon>rosids</taxon>
        <taxon>malvids</taxon>
        <taxon>Sapindales</taxon>
        <taxon>Sapindaceae</taxon>
        <taxon>Hippocastanoideae</taxon>
        <taxon>Acereae</taxon>
        <taxon>Acer</taxon>
    </lineage>
</organism>
<keyword evidence="6" id="KW-0378">Hydrolase</keyword>
<dbReference type="GO" id="GO:0004519">
    <property type="term" value="F:endonuclease activity"/>
    <property type="evidence" value="ECO:0007669"/>
    <property type="project" value="UniProtKB-KW"/>
</dbReference>
<dbReference type="EMBL" id="JAUESC010000380">
    <property type="protein sequence ID" value="KAK0592549.1"/>
    <property type="molecule type" value="Genomic_DNA"/>
</dbReference>
<name>A0AA39SJ36_ACESA</name>
<feature type="domain" description="Reverse transcriptase" evidence="9">
    <location>
        <begin position="370"/>
        <end position="549"/>
    </location>
</feature>
<protein>
    <recommendedName>
        <fullName evidence="1">RNA-directed DNA polymerase</fullName>
        <ecNumber evidence="1">2.7.7.49</ecNumber>
    </recommendedName>
</protein>
<dbReference type="SUPFAM" id="SSF50630">
    <property type="entry name" value="Acid proteases"/>
    <property type="match status" value="1"/>
</dbReference>
<dbReference type="InterPro" id="IPR053134">
    <property type="entry name" value="RNA-dir_DNA_polymerase"/>
</dbReference>
<dbReference type="InterPro" id="IPR043128">
    <property type="entry name" value="Rev_trsase/Diguanyl_cyclase"/>
</dbReference>
<keyword evidence="11" id="KW-1185">Reference proteome</keyword>
<evidence type="ECO:0000313" key="10">
    <source>
        <dbReference type="EMBL" id="KAK0592549.1"/>
    </source>
</evidence>
<dbReference type="PROSITE" id="PS50878">
    <property type="entry name" value="RT_POL"/>
    <property type="match status" value="1"/>
</dbReference>
<evidence type="ECO:0000313" key="11">
    <source>
        <dbReference type="Proteomes" id="UP001168877"/>
    </source>
</evidence>
<dbReference type="GO" id="GO:0003964">
    <property type="term" value="F:RNA-directed DNA polymerase activity"/>
    <property type="evidence" value="ECO:0007669"/>
    <property type="project" value="UniProtKB-KW"/>
</dbReference>
<evidence type="ECO:0000256" key="3">
    <source>
        <dbReference type="ARBA" id="ARBA00022695"/>
    </source>
</evidence>
<evidence type="ECO:0000256" key="6">
    <source>
        <dbReference type="ARBA" id="ARBA00022801"/>
    </source>
</evidence>
<evidence type="ECO:0000256" key="2">
    <source>
        <dbReference type="ARBA" id="ARBA00022679"/>
    </source>
</evidence>
<dbReference type="InterPro" id="IPR000477">
    <property type="entry name" value="RT_dom"/>
</dbReference>
<evidence type="ECO:0000256" key="8">
    <source>
        <dbReference type="SAM" id="MobiDB-lite"/>
    </source>
</evidence>
<evidence type="ECO:0000259" key="9">
    <source>
        <dbReference type="PROSITE" id="PS50878"/>
    </source>
</evidence>
<keyword evidence="7" id="KW-0695">RNA-directed DNA polymerase</keyword>
<keyword evidence="3" id="KW-0548">Nucleotidyltransferase</keyword>
<dbReference type="EC" id="2.7.7.49" evidence="1"/>